<keyword evidence="2" id="KW-0812">Transmembrane</keyword>
<gene>
    <name evidence="4" type="ORF">A2571_00925</name>
</gene>
<reference evidence="4 5" key="1">
    <citation type="journal article" date="2016" name="Nat. Commun.">
        <title>Thousands of microbial genomes shed light on interconnected biogeochemical processes in an aquifer system.</title>
        <authorList>
            <person name="Anantharaman K."/>
            <person name="Brown C.T."/>
            <person name="Hug L.A."/>
            <person name="Sharon I."/>
            <person name="Castelle C.J."/>
            <person name="Probst A.J."/>
            <person name="Thomas B.C."/>
            <person name="Singh A."/>
            <person name="Wilkins M.J."/>
            <person name="Karaoz U."/>
            <person name="Brodie E.L."/>
            <person name="Williams K.H."/>
            <person name="Hubbard S.S."/>
            <person name="Banfield J.F."/>
        </authorList>
    </citation>
    <scope>NUCLEOTIDE SEQUENCE [LARGE SCALE GENOMIC DNA]</scope>
</reference>
<keyword evidence="2" id="KW-0472">Membrane</keyword>
<name>A0A1G2QEB5_9BACT</name>
<feature type="region of interest" description="Disordered" evidence="1">
    <location>
        <begin position="80"/>
        <end position="116"/>
    </location>
</feature>
<dbReference type="AlphaFoldDB" id="A0A1G2QEB5"/>
<feature type="transmembrane region" description="Helical" evidence="2">
    <location>
        <begin position="42"/>
        <end position="63"/>
    </location>
</feature>
<evidence type="ECO:0000256" key="2">
    <source>
        <dbReference type="SAM" id="Phobius"/>
    </source>
</evidence>
<proteinExistence type="predicted"/>
<feature type="domain" description="DUF5652" evidence="3">
    <location>
        <begin position="13"/>
        <end position="65"/>
    </location>
</feature>
<feature type="transmembrane region" description="Helical" evidence="2">
    <location>
        <begin position="12"/>
        <end position="36"/>
    </location>
</feature>
<keyword evidence="2" id="KW-1133">Transmembrane helix</keyword>
<evidence type="ECO:0000259" key="3">
    <source>
        <dbReference type="Pfam" id="PF18893"/>
    </source>
</evidence>
<dbReference type="InterPro" id="IPR043712">
    <property type="entry name" value="DUF5652"/>
</dbReference>
<evidence type="ECO:0000313" key="4">
    <source>
        <dbReference type="EMBL" id="OHA58926.1"/>
    </source>
</evidence>
<accession>A0A1G2QEB5</accession>
<comment type="caution">
    <text evidence="4">The sequence shown here is derived from an EMBL/GenBank/DDBJ whole genome shotgun (WGS) entry which is preliminary data.</text>
</comment>
<dbReference type="EMBL" id="MHTJ01000002">
    <property type="protein sequence ID" value="OHA58926.1"/>
    <property type="molecule type" value="Genomic_DNA"/>
</dbReference>
<evidence type="ECO:0000313" key="5">
    <source>
        <dbReference type="Proteomes" id="UP000177043"/>
    </source>
</evidence>
<feature type="compositionally biased region" description="Low complexity" evidence="1">
    <location>
        <begin position="84"/>
        <end position="98"/>
    </location>
</feature>
<dbReference type="Proteomes" id="UP000177043">
    <property type="component" value="Unassembled WGS sequence"/>
</dbReference>
<evidence type="ECO:0000256" key="1">
    <source>
        <dbReference type="SAM" id="MobiDB-lite"/>
    </source>
</evidence>
<sequence length="116" mass="12532">MEQSISFLTAGFIWSAILMLVIWSVVWKAVALWHAAKRGEKIWFIALMFINTAGLLEIIYLALVAKIWSQKIIPVVPPSPTAPVAPTSAPATPVTTPAPTTPAPVPEVSQSNLTNQ</sequence>
<dbReference type="Pfam" id="PF18893">
    <property type="entry name" value="DUF5652"/>
    <property type="match status" value="1"/>
</dbReference>
<organism evidence="4 5">
    <name type="scientific">Candidatus Vogelbacteria bacterium RIFOXYD1_FULL_44_32</name>
    <dbReference type="NCBI Taxonomy" id="1802438"/>
    <lineage>
        <taxon>Bacteria</taxon>
        <taxon>Candidatus Vogeliibacteriota</taxon>
    </lineage>
</organism>
<protein>
    <recommendedName>
        <fullName evidence="3">DUF5652 domain-containing protein</fullName>
    </recommendedName>
</protein>
<dbReference type="STRING" id="1802438.A2571_00925"/>